<dbReference type="AlphaFoldDB" id="A0ABD2LC27"/>
<name>A0ABD2LC27_9BILA</name>
<gene>
    <name evidence="2" type="ORF">niasHT_019702</name>
</gene>
<reference evidence="2 3" key="1">
    <citation type="submission" date="2024-10" db="EMBL/GenBank/DDBJ databases">
        <authorList>
            <person name="Kim D."/>
        </authorList>
    </citation>
    <scope>NUCLEOTIDE SEQUENCE [LARGE SCALE GENOMIC DNA]</scope>
    <source>
        <strain evidence="2">BH-2024</strain>
    </source>
</reference>
<dbReference type="EMBL" id="JBICBT010000464">
    <property type="protein sequence ID" value="KAL3112728.1"/>
    <property type="molecule type" value="Genomic_DNA"/>
</dbReference>
<keyword evidence="3" id="KW-1185">Reference proteome</keyword>
<proteinExistence type="predicted"/>
<dbReference type="Proteomes" id="UP001620626">
    <property type="component" value="Unassembled WGS sequence"/>
</dbReference>
<accession>A0ABD2LC27</accession>
<organism evidence="2 3">
    <name type="scientific">Heterodera trifolii</name>
    <dbReference type="NCBI Taxonomy" id="157864"/>
    <lineage>
        <taxon>Eukaryota</taxon>
        <taxon>Metazoa</taxon>
        <taxon>Ecdysozoa</taxon>
        <taxon>Nematoda</taxon>
        <taxon>Chromadorea</taxon>
        <taxon>Rhabditida</taxon>
        <taxon>Tylenchina</taxon>
        <taxon>Tylenchomorpha</taxon>
        <taxon>Tylenchoidea</taxon>
        <taxon>Heteroderidae</taxon>
        <taxon>Heteroderinae</taxon>
        <taxon>Heterodera</taxon>
    </lineage>
</organism>
<feature type="region of interest" description="Disordered" evidence="1">
    <location>
        <begin position="34"/>
        <end position="54"/>
    </location>
</feature>
<protein>
    <recommendedName>
        <fullName evidence="4">Secreted protein</fullName>
    </recommendedName>
</protein>
<evidence type="ECO:0008006" key="4">
    <source>
        <dbReference type="Google" id="ProtNLM"/>
    </source>
</evidence>
<evidence type="ECO:0000256" key="1">
    <source>
        <dbReference type="SAM" id="MobiDB-lite"/>
    </source>
</evidence>
<comment type="caution">
    <text evidence="2">The sequence shown here is derived from an EMBL/GenBank/DDBJ whole genome shotgun (WGS) entry which is preliminary data.</text>
</comment>
<evidence type="ECO:0000313" key="2">
    <source>
        <dbReference type="EMBL" id="KAL3112728.1"/>
    </source>
</evidence>
<sequence length="102" mass="11344">MPDNVHRPPLALSLCPLFLPSLFAPPRQCLLERAKPNGRRRLPTDPRGGVAAKFKHKGNSLPFEHTSIKTTSLPLPIFSVRSLKTQTNEQLGGGKRMITHQK</sequence>
<evidence type="ECO:0000313" key="3">
    <source>
        <dbReference type="Proteomes" id="UP001620626"/>
    </source>
</evidence>